<proteinExistence type="evidence at transcript level"/>
<keyword evidence="2 6" id="KW-0547">Nucleotide-binding</keyword>
<feature type="compositionally biased region" description="Gly residues" evidence="7">
    <location>
        <begin position="618"/>
        <end position="641"/>
    </location>
</feature>
<evidence type="ECO:0000313" key="8">
    <source>
        <dbReference type="EMBL" id="ABG45886.1"/>
    </source>
</evidence>
<evidence type="ECO:0000256" key="3">
    <source>
        <dbReference type="ARBA" id="ARBA00022840"/>
    </source>
</evidence>
<dbReference type="NCBIfam" id="NF001413">
    <property type="entry name" value="PRK00290.1"/>
    <property type="match status" value="1"/>
</dbReference>
<protein>
    <recommendedName>
        <fullName evidence="5">Heat shock 70 kDa protein cognate 4</fullName>
    </recommendedName>
</protein>
<name>Q0Z8X0_MACNP</name>
<dbReference type="SUPFAM" id="SSF53067">
    <property type="entry name" value="Actin-like ATPase domain"/>
    <property type="match status" value="2"/>
</dbReference>
<dbReference type="GO" id="GO:0006950">
    <property type="term" value="P:response to stress"/>
    <property type="evidence" value="ECO:0007669"/>
    <property type="project" value="UniProtKB-ARBA"/>
</dbReference>
<dbReference type="PRINTS" id="PR00301">
    <property type="entry name" value="HEATSHOCK70"/>
</dbReference>
<evidence type="ECO:0000256" key="1">
    <source>
        <dbReference type="ARBA" id="ARBA00007381"/>
    </source>
</evidence>
<dbReference type="SMR" id="Q0Z8X0"/>
<dbReference type="EMBL" id="DQ660140">
    <property type="protein sequence ID" value="ABG45886.1"/>
    <property type="molecule type" value="mRNA"/>
</dbReference>
<dbReference type="AlphaFoldDB" id="Q0Z8X0"/>
<dbReference type="Gene3D" id="1.20.1270.10">
    <property type="match status" value="1"/>
</dbReference>
<dbReference type="PROSITE" id="PS00297">
    <property type="entry name" value="HSP70_1"/>
    <property type="match status" value="1"/>
</dbReference>
<feature type="region of interest" description="Disordered" evidence="7">
    <location>
        <begin position="618"/>
        <end position="649"/>
    </location>
</feature>
<evidence type="ECO:0000256" key="5">
    <source>
        <dbReference type="ARBA" id="ARBA00072095"/>
    </source>
</evidence>
<dbReference type="FunFam" id="1.20.1270.10:FF:000003">
    <property type="entry name" value="heat shock cognate 71 kDa protein-like"/>
    <property type="match status" value="1"/>
</dbReference>
<dbReference type="FunFam" id="3.30.420.40:FF:000172">
    <property type="entry name" value="Heat shock 70 kDa protein"/>
    <property type="match status" value="1"/>
</dbReference>
<dbReference type="FunFam" id="3.30.420.40:FF:000026">
    <property type="entry name" value="Heat shock protein 70"/>
    <property type="match status" value="1"/>
</dbReference>
<dbReference type="InterPro" id="IPR013126">
    <property type="entry name" value="Hsp_70_fam"/>
</dbReference>
<dbReference type="Gene3D" id="3.30.420.40">
    <property type="match status" value="2"/>
</dbReference>
<keyword evidence="3 6" id="KW-0067">ATP-binding</keyword>
<dbReference type="PROSITE" id="PS00329">
    <property type="entry name" value="HSP70_2"/>
    <property type="match status" value="1"/>
</dbReference>
<gene>
    <name evidence="8" type="primary">hsc70</name>
</gene>
<dbReference type="FunFam" id="2.60.34.10:FF:000002">
    <property type="entry name" value="Heat shock 70 kDa"/>
    <property type="match status" value="1"/>
</dbReference>
<dbReference type="InterPro" id="IPR029048">
    <property type="entry name" value="HSP70_C_sf"/>
</dbReference>
<evidence type="ECO:0000256" key="2">
    <source>
        <dbReference type="ARBA" id="ARBA00022741"/>
    </source>
</evidence>
<dbReference type="GO" id="GO:0005524">
    <property type="term" value="F:ATP binding"/>
    <property type="evidence" value="ECO:0007669"/>
    <property type="project" value="UniProtKB-KW"/>
</dbReference>
<dbReference type="FunFam" id="3.30.420.40:FF:000135">
    <property type="entry name" value="Heat shock cognate 71 kDa protein"/>
    <property type="match status" value="1"/>
</dbReference>
<dbReference type="SUPFAM" id="SSF100920">
    <property type="entry name" value="Heat shock protein 70kD (HSP70), peptide-binding domain"/>
    <property type="match status" value="1"/>
</dbReference>
<reference evidence="8" key="1">
    <citation type="submission" date="2006-05" db="EMBL/GenBank/DDBJ databases">
        <title>Molecular identification and expression analysis of Hsc70 gene in Macrobrachium nipponense.</title>
        <authorList>
            <person name="Xie S.T."/>
            <person name="Sun Y."/>
            <person name="Wu R."/>
        </authorList>
    </citation>
    <scope>NUCLEOTIDE SEQUENCE</scope>
</reference>
<dbReference type="InterPro" id="IPR029047">
    <property type="entry name" value="HSP70_peptide-bd_sf"/>
</dbReference>
<dbReference type="FunFam" id="3.30.30.30:FF:000001">
    <property type="entry name" value="heat shock 70 kDa protein-like"/>
    <property type="match status" value="1"/>
</dbReference>
<evidence type="ECO:0000256" key="7">
    <source>
        <dbReference type="SAM" id="MobiDB-lite"/>
    </source>
</evidence>
<dbReference type="PANTHER" id="PTHR19375">
    <property type="entry name" value="HEAT SHOCK PROTEIN 70KDA"/>
    <property type="match status" value="1"/>
</dbReference>
<sequence>MAKSAAVGIDLGTTYSCVGVFQHGKVEIIANDQGNRTTPSYVAFTDTERLIGDAAKNQVAMNPNNTVFDAKRLIGRKFEDHVVQSDMKHWPFTVINDSTKPKIQVDYKGETKTFFPEEISSMVLIKMKETAEAFLGGTVKDAVVTVPAYFNDSQRQATKDAGTISGLNVLRIINEPTAAAIAYGLDKKVGGERNVLIFDLGGGTFDVSILTIEDGIFEVKSTAGDTHLGGEDFDNRMVNHFIQEFKRKYKKDPSENKRALRRLRTACERAKRTLSASAQASVEIDSLYEGIDFYTSITRARFEELCGDLFRGTLEPVEKSLRDAKMDKAQIHDIVLVGGSTRIPKIQKLLQDFFNGKELNKSINPDEAVAYGAAVQAAILCGDKSEAVQDLLLLDVTPLSLGIETAGGVMTALIKRNTTIPTKQTQTFTTYSDNQPGVLIQVYEGERAMTKDNNLLGKFELSGIPPAPRGVPQIEVTFDIDANGILNVSAADKSTGKENKITITNDKGRLSKEEIERMVQEAEKYKADDEKQRDRIAAKNSLESYCFNMKSTVEDDKFKDKVPEEDRNKIMEACNDAIKWLDTNQLGEKEEYEHKLKEIEQICNPIITKMYQAAGGAPPGGMPGGFPGAPGAGAAPGGGSSGPTIEEVD</sequence>
<dbReference type="Gene3D" id="3.30.30.30">
    <property type="match status" value="1"/>
</dbReference>
<dbReference type="Gene3D" id="3.90.640.10">
    <property type="entry name" value="Actin, Chain A, domain 4"/>
    <property type="match status" value="1"/>
</dbReference>
<keyword evidence="4 8" id="KW-0346">Stress response</keyword>
<dbReference type="Pfam" id="PF00012">
    <property type="entry name" value="HSP70"/>
    <property type="match status" value="1"/>
</dbReference>
<dbReference type="InterPro" id="IPR018181">
    <property type="entry name" value="Heat_shock_70_CS"/>
</dbReference>
<evidence type="ECO:0000256" key="4">
    <source>
        <dbReference type="ARBA" id="ARBA00023016"/>
    </source>
</evidence>
<dbReference type="PROSITE" id="PS01036">
    <property type="entry name" value="HSP70_3"/>
    <property type="match status" value="1"/>
</dbReference>
<organism evidence="8">
    <name type="scientific">Macrobrachium nipponense</name>
    <name type="common">Oriental river shrimp</name>
    <name type="synonym">Palaemon nipponensis</name>
    <dbReference type="NCBI Taxonomy" id="159736"/>
    <lineage>
        <taxon>Eukaryota</taxon>
        <taxon>Metazoa</taxon>
        <taxon>Ecdysozoa</taxon>
        <taxon>Arthropoda</taxon>
        <taxon>Crustacea</taxon>
        <taxon>Multicrustacea</taxon>
        <taxon>Malacostraca</taxon>
        <taxon>Eumalacostraca</taxon>
        <taxon>Eucarida</taxon>
        <taxon>Decapoda</taxon>
        <taxon>Pleocyemata</taxon>
        <taxon>Caridea</taxon>
        <taxon>Palaemonoidea</taxon>
        <taxon>Palaemonidae</taxon>
        <taxon>Macrobrachium</taxon>
    </lineage>
</organism>
<accession>Q0Z8X0</accession>
<dbReference type="FunFam" id="3.90.640.10:FF:000134">
    <property type="entry name" value="Heat shock cognate 71 kDa protein"/>
    <property type="match status" value="1"/>
</dbReference>
<dbReference type="Gene3D" id="2.60.34.10">
    <property type="entry name" value="Substrate Binding Domain Of DNAk, Chain A, domain 1"/>
    <property type="match status" value="1"/>
</dbReference>
<comment type="similarity">
    <text evidence="1 6">Belongs to the heat shock protein 70 family.</text>
</comment>
<evidence type="ECO:0000256" key="6">
    <source>
        <dbReference type="RuleBase" id="RU003322"/>
    </source>
</evidence>
<dbReference type="SUPFAM" id="SSF100934">
    <property type="entry name" value="Heat shock protein 70kD (HSP70), C-terminal subdomain"/>
    <property type="match status" value="1"/>
</dbReference>
<dbReference type="CDD" id="cd10233">
    <property type="entry name" value="ASKHA_NBD_HSP70_HSPA1"/>
    <property type="match status" value="1"/>
</dbReference>
<dbReference type="GO" id="GO:0140662">
    <property type="term" value="F:ATP-dependent protein folding chaperone"/>
    <property type="evidence" value="ECO:0007669"/>
    <property type="project" value="InterPro"/>
</dbReference>
<dbReference type="InterPro" id="IPR043129">
    <property type="entry name" value="ATPase_NBD"/>
</dbReference>